<feature type="repeat" description="PPR" evidence="2">
    <location>
        <begin position="298"/>
        <end position="332"/>
    </location>
</feature>
<dbReference type="FunFam" id="1.25.40.10:FF:000475">
    <property type="entry name" value="Pentatricopeptide repeat-containing protein At5g40410, mitochondrial"/>
    <property type="match status" value="1"/>
</dbReference>
<reference evidence="3" key="1">
    <citation type="submission" date="2021-01" db="EMBL/GenBank/DDBJ databases">
        <title>Adiantum capillus-veneris genome.</title>
        <authorList>
            <person name="Fang Y."/>
            <person name="Liao Q."/>
        </authorList>
    </citation>
    <scope>NUCLEOTIDE SEQUENCE</scope>
    <source>
        <strain evidence="3">H3</strain>
        <tissue evidence="3">Leaf</tissue>
    </source>
</reference>
<evidence type="ECO:0008006" key="5">
    <source>
        <dbReference type="Google" id="ProtNLM"/>
    </source>
</evidence>
<dbReference type="InterPro" id="IPR046960">
    <property type="entry name" value="PPR_At4g14850-like_plant"/>
</dbReference>
<dbReference type="NCBIfam" id="TIGR00756">
    <property type="entry name" value="PPR"/>
    <property type="match status" value="7"/>
</dbReference>
<dbReference type="FunFam" id="1.25.40.10:FF:000090">
    <property type="entry name" value="Pentatricopeptide repeat-containing protein, chloroplastic"/>
    <property type="match status" value="1"/>
</dbReference>
<evidence type="ECO:0000313" key="4">
    <source>
        <dbReference type="Proteomes" id="UP000886520"/>
    </source>
</evidence>
<feature type="repeat" description="PPR" evidence="2">
    <location>
        <begin position="96"/>
        <end position="130"/>
    </location>
</feature>
<comment type="caution">
    <text evidence="3">The sequence shown here is derived from an EMBL/GenBank/DDBJ whole genome shotgun (WGS) entry which is preliminary data.</text>
</comment>
<accession>A0A9D4U8Y7</accession>
<dbReference type="InterPro" id="IPR011990">
    <property type="entry name" value="TPR-like_helical_dom_sf"/>
</dbReference>
<keyword evidence="1" id="KW-0677">Repeat</keyword>
<proteinExistence type="predicted"/>
<organism evidence="3 4">
    <name type="scientific">Adiantum capillus-veneris</name>
    <name type="common">Maidenhair fern</name>
    <dbReference type="NCBI Taxonomy" id="13818"/>
    <lineage>
        <taxon>Eukaryota</taxon>
        <taxon>Viridiplantae</taxon>
        <taxon>Streptophyta</taxon>
        <taxon>Embryophyta</taxon>
        <taxon>Tracheophyta</taxon>
        <taxon>Polypodiopsida</taxon>
        <taxon>Polypodiidae</taxon>
        <taxon>Polypodiales</taxon>
        <taxon>Pteridineae</taxon>
        <taxon>Pteridaceae</taxon>
        <taxon>Vittarioideae</taxon>
        <taxon>Adiantum</taxon>
    </lineage>
</organism>
<dbReference type="PANTHER" id="PTHR47926">
    <property type="entry name" value="PENTATRICOPEPTIDE REPEAT-CONTAINING PROTEIN"/>
    <property type="match status" value="1"/>
</dbReference>
<dbReference type="Pfam" id="PF13041">
    <property type="entry name" value="PPR_2"/>
    <property type="match status" value="5"/>
</dbReference>
<feature type="repeat" description="PPR" evidence="2">
    <location>
        <begin position="601"/>
        <end position="635"/>
    </location>
</feature>
<evidence type="ECO:0000256" key="2">
    <source>
        <dbReference type="PROSITE-ProRule" id="PRU00708"/>
    </source>
</evidence>
<sequence>MLSRAFSSGIHGFFRFSTKARWLSTWAELPIEDLESYTPLLRTCQVLSHAHHLHLLVAQYGYDTIFGMQKLLLHMYGKCGALAETCTLFAKMHTHVVFSWNLLIHVYARGRNVDMAFQVFQQMWQHELEPNKFTLVSILSVCTNASVLVVGKLLHSCIIMNGCEGDLVVDTAIVNMYSKCGDLKSAIVMFEKMHTHNVYSWSAMLAAYAQHGKGEDAVWLFYVMQHQGELPNSVTFISLLDACACLRALDIGQRVRARILGTDVEQDVVVATAVVNMYAKCNLLKEAHQVFDNIRDPNVTSWNTLIAAYAQHGKGLEALQSFFQMQEKGIDADQGTFVSVIDACTGILALEEGEYIHGQLLARGFLPHVIISTALVNMYGKCNSLAKAREVFEGMPYKNIVTWNTVIAVHAQQSHFTRAFEYLNQMQWEGLIPDKVTFVSTFDVCAKVLSLADGKRLHTQIIVKEAELDVAVGTAIINMYGKCGATEEARSLFDRLPEKNSITFSSMIATYAHLEQWDAAFQMYGRLHEECIIPDMVSCICVLDMCADMAALKEGEQVHAEIVMEAYELDEAVGTALISLYGRCGSLEAAEAVFARTPSQSAVTWNALIAGFAQHGKGRSTLQLFYQMQETTIRPTDATFISVLNACSHTGLVSEGHHFFNLMSQKYGIKPSADHYGCMVDLFGRAGMLDEAESLIYDMPDQPTIVTWMSLLGACRHQADLERGERAAEILFRLDPENVAWRVILSNMYAVNGMEEGTIMIANNDEDLQEKIYSLR</sequence>
<dbReference type="AlphaFoldDB" id="A0A9D4U8Y7"/>
<dbReference type="OrthoDB" id="185373at2759"/>
<dbReference type="Gene3D" id="1.25.40.10">
    <property type="entry name" value="Tetratricopeptide repeat domain"/>
    <property type="match status" value="6"/>
</dbReference>
<dbReference type="Pfam" id="PF01535">
    <property type="entry name" value="PPR"/>
    <property type="match status" value="5"/>
</dbReference>
<dbReference type="FunFam" id="1.25.40.10:FF:000031">
    <property type="entry name" value="Pentatricopeptide repeat-containing protein mitochondrial"/>
    <property type="match status" value="2"/>
</dbReference>
<dbReference type="Proteomes" id="UP000886520">
    <property type="component" value="Chromosome 22"/>
</dbReference>
<feature type="repeat" description="PPR" evidence="2">
    <location>
        <begin position="500"/>
        <end position="534"/>
    </location>
</feature>
<name>A0A9D4U8Y7_ADICA</name>
<feature type="repeat" description="PPR" evidence="2">
    <location>
        <begin position="197"/>
        <end position="231"/>
    </location>
</feature>
<evidence type="ECO:0000256" key="1">
    <source>
        <dbReference type="ARBA" id="ARBA00022737"/>
    </source>
</evidence>
<keyword evidence="4" id="KW-1185">Reference proteome</keyword>
<gene>
    <name evidence="3" type="ORF">GOP47_0023268</name>
</gene>
<feature type="repeat" description="PPR" evidence="2">
    <location>
        <begin position="399"/>
        <end position="433"/>
    </location>
</feature>
<dbReference type="GO" id="GO:0003723">
    <property type="term" value="F:RNA binding"/>
    <property type="evidence" value="ECO:0007669"/>
    <property type="project" value="InterPro"/>
</dbReference>
<dbReference type="PROSITE" id="PS51375">
    <property type="entry name" value="PPR"/>
    <property type="match status" value="6"/>
</dbReference>
<dbReference type="InterPro" id="IPR002885">
    <property type="entry name" value="PPR_rpt"/>
</dbReference>
<dbReference type="GO" id="GO:0009451">
    <property type="term" value="P:RNA modification"/>
    <property type="evidence" value="ECO:0007669"/>
    <property type="project" value="InterPro"/>
</dbReference>
<protein>
    <recommendedName>
        <fullName evidence="5">Pentatricopeptide repeat-containing protein</fullName>
    </recommendedName>
</protein>
<dbReference type="EMBL" id="JABFUD020000022">
    <property type="protein sequence ID" value="KAI5062729.1"/>
    <property type="molecule type" value="Genomic_DNA"/>
</dbReference>
<evidence type="ECO:0000313" key="3">
    <source>
        <dbReference type="EMBL" id="KAI5062729.1"/>
    </source>
</evidence>